<sequence>MFSFDFNWKCAACQHQRILNFYGTIFSIR</sequence>
<reference evidence="1" key="1">
    <citation type="submission" date="2014-11" db="EMBL/GenBank/DDBJ databases">
        <authorList>
            <person name="Amaro Gonzalez C."/>
        </authorList>
    </citation>
    <scope>NUCLEOTIDE SEQUENCE</scope>
</reference>
<protein>
    <submittedName>
        <fullName evidence="1">Uncharacterized protein</fullName>
    </submittedName>
</protein>
<dbReference type="EMBL" id="GBXM01089012">
    <property type="protein sequence ID" value="JAH19565.1"/>
    <property type="molecule type" value="Transcribed_RNA"/>
</dbReference>
<name>A0A0E9QTG0_ANGAN</name>
<accession>A0A0E9QTG0</accession>
<evidence type="ECO:0000313" key="1">
    <source>
        <dbReference type="EMBL" id="JAH19565.1"/>
    </source>
</evidence>
<organism evidence="1">
    <name type="scientific">Anguilla anguilla</name>
    <name type="common">European freshwater eel</name>
    <name type="synonym">Muraena anguilla</name>
    <dbReference type="NCBI Taxonomy" id="7936"/>
    <lineage>
        <taxon>Eukaryota</taxon>
        <taxon>Metazoa</taxon>
        <taxon>Chordata</taxon>
        <taxon>Craniata</taxon>
        <taxon>Vertebrata</taxon>
        <taxon>Euteleostomi</taxon>
        <taxon>Actinopterygii</taxon>
        <taxon>Neopterygii</taxon>
        <taxon>Teleostei</taxon>
        <taxon>Anguilliformes</taxon>
        <taxon>Anguillidae</taxon>
        <taxon>Anguilla</taxon>
    </lineage>
</organism>
<proteinExistence type="predicted"/>
<reference evidence="1" key="2">
    <citation type="journal article" date="2015" name="Fish Shellfish Immunol.">
        <title>Early steps in the European eel (Anguilla anguilla)-Vibrio vulnificus interaction in the gills: Role of the RtxA13 toxin.</title>
        <authorList>
            <person name="Callol A."/>
            <person name="Pajuelo D."/>
            <person name="Ebbesson L."/>
            <person name="Teles M."/>
            <person name="MacKenzie S."/>
            <person name="Amaro C."/>
        </authorList>
    </citation>
    <scope>NUCLEOTIDE SEQUENCE</scope>
</reference>
<dbReference type="AlphaFoldDB" id="A0A0E9QTG0"/>